<feature type="transmembrane region" description="Helical" evidence="1">
    <location>
        <begin position="6"/>
        <end position="29"/>
    </location>
</feature>
<name>Q7MJZ0_VIBVY</name>
<dbReference type="EMBL" id="BA000037">
    <property type="protein sequence ID" value="BAC94784.1"/>
    <property type="molecule type" value="Genomic_DNA"/>
</dbReference>
<organism evidence="2 3">
    <name type="scientific">Vibrio vulnificus (strain YJ016)</name>
    <dbReference type="NCBI Taxonomy" id="196600"/>
    <lineage>
        <taxon>Bacteria</taxon>
        <taxon>Pseudomonadati</taxon>
        <taxon>Pseudomonadota</taxon>
        <taxon>Gammaproteobacteria</taxon>
        <taxon>Vibrionales</taxon>
        <taxon>Vibrionaceae</taxon>
        <taxon>Vibrio</taxon>
    </lineage>
</organism>
<evidence type="ECO:0000256" key="1">
    <source>
        <dbReference type="SAM" id="Phobius"/>
    </source>
</evidence>
<accession>Q7MJZ0</accession>
<evidence type="ECO:0000313" key="3">
    <source>
        <dbReference type="Proteomes" id="UP000002675"/>
    </source>
</evidence>
<dbReference type="Proteomes" id="UP000002675">
    <property type="component" value="Chromosome I"/>
</dbReference>
<protein>
    <submittedName>
        <fullName evidence="2">Uncharacterized protein</fullName>
    </submittedName>
</protein>
<reference evidence="2 3" key="1">
    <citation type="journal article" date="2003" name="Genome Res.">
        <title>Comparative genome analysis of Vibrio vulnificus, a marine pathogen.</title>
        <authorList>
            <person name="Chen C.Y."/>
            <person name="Wu K.M."/>
            <person name="Chang Y.C."/>
            <person name="Chang C.H."/>
            <person name="Tsai H.C."/>
            <person name="Liao T.L."/>
            <person name="Liu Y.M."/>
            <person name="Chen H.J."/>
            <person name="Shen A.B."/>
            <person name="Li J.C."/>
            <person name="Su T.L."/>
            <person name="Shao C.P."/>
            <person name="Lee C.T."/>
            <person name="Hor L.I."/>
            <person name="Tsai S.F."/>
        </authorList>
    </citation>
    <scope>NUCLEOTIDE SEQUENCE [LARGE SCALE GENOMIC DNA]</scope>
    <source>
        <strain evidence="2 3">YJ016</strain>
    </source>
</reference>
<dbReference type="PATRIC" id="fig|196600.6.peg.2045"/>
<evidence type="ECO:0000313" key="2">
    <source>
        <dbReference type="EMBL" id="BAC94784.1"/>
    </source>
</evidence>
<dbReference type="HOGENOM" id="CLU_2482495_0_0_6"/>
<dbReference type="AlphaFoldDB" id="Q7MJZ0"/>
<dbReference type="KEGG" id="vvy:VV2020"/>
<proteinExistence type="predicted"/>
<keyword evidence="1" id="KW-0812">Transmembrane</keyword>
<gene>
    <name evidence="2" type="ordered locus">VV2020</name>
</gene>
<keyword evidence="1" id="KW-1133">Transmembrane helix</keyword>
<sequence>MGLNSPFLSSCLFHLAVAISPFLLSTLVVNKTTKLAWQGDRNDSVDSVVGDSDSGWEWLDLSLASIPGVITKSPNKKTRRSAFFVDV</sequence>
<keyword evidence="1" id="KW-0472">Membrane</keyword>